<reference evidence="8 9" key="1">
    <citation type="submission" date="2022-08" db="EMBL/GenBank/DDBJ databases">
        <authorList>
            <person name="Li F."/>
        </authorList>
    </citation>
    <scope>NUCLEOTIDE SEQUENCE [LARGE SCALE GENOMIC DNA]</scope>
    <source>
        <strain evidence="8 9">10F1B-8-1</strain>
    </source>
</reference>
<evidence type="ECO:0000313" key="8">
    <source>
        <dbReference type="EMBL" id="MCS0500334.1"/>
    </source>
</evidence>
<dbReference type="PANTHER" id="PTHR38596:SF1">
    <property type="entry name" value="UPF0114 PROTEIN YQHA"/>
    <property type="match status" value="1"/>
</dbReference>
<protein>
    <recommendedName>
        <fullName evidence="7">UPF0114 protein NUH29_12335</fullName>
    </recommendedName>
</protein>
<evidence type="ECO:0000256" key="6">
    <source>
        <dbReference type="ARBA" id="ARBA00023136"/>
    </source>
</evidence>
<evidence type="ECO:0000256" key="5">
    <source>
        <dbReference type="ARBA" id="ARBA00022989"/>
    </source>
</evidence>
<dbReference type="InterPro" id="IPR020761">
    <property type="entry name" value="UPF0114_bac"/>
</dbReference>
<comment type="subcellular location">
    <subcellularLocation>
        <location evidence="1 7">Cell membrane</location>
        <topology evidence="1 7">Multi-pass membrane protein</topology>
    </subcellularLocation>
</comment>
<keyword evidence="5 7" id="KW-1133">Transmembrane helix</keyword>
<gene>
    <name evidence="8" type="ORF">NUH29_12335</name>
</gene>
<sequence>MTEPRTTDIPPRTRKAQTPWVSAVGYFIFFSRWLQAPLYLGLIVAQAIYVVVFMVELWHLGEEVISHWPKIEEATIMLAVLGLIDVVMIANLLIMVIIGGYETFVSRIRVDDHPDQPEWLSHVNANVLKVKLAMAIIGISSIHLLKTFIEVGDLGASGAENTTGETYTGEGVFWQVMIHLTFIVSALALALIDKWSVSTQAKLHASGAHEEPVEPTLAHA</sequence>
<evidence type="ECO:0000256" key="4">
    <source>
        <dbReference type="ARBA" id="ARBA00022692"/>
    </source>
</evidence>
<feature type="transmembrane region" description="Helical" evidence="7">
    <location>
        <begin position="172"/>
        <end position="192"/>
    </location>
</feature>
<dbReference type="NCBIfam" id="TIGR00645">
    <property type="entry name" value="HI0507"/>
    <property type="match status" value="1"/>
</dbReference>
<evidence type="ECO:0000256" key="3">
    <source>
        <dbReference type="ARBA" id="ARBA00022475"/>
    </source>
</evidence>
<evidence type="ECO:0000256" key="2">
    <source>
        <dbReference type="ARBA" id="ARBA00005774"/>
    </source>
</evidence>
<keyword evidence="3 7" id="KW-1003">Cell membrane</keyword>
<dbReference type="RefSeq" id="WP_258799482.1">
    <property type="nucleotide sequence ID" value="NZ_JANTHX010000008.1"/>
</dbReference>
<dbReference type="Pfam" id="PF03350">
    <property type="entry name" value="UPF0114"/>
    <property type="match status" value="1"/>
</dbReference>
<evidence type="ECO:0000313" key="9">
    <source>
        <dbReference type="Proteomes" id="UP001205337"/>
    </source>
</evidence>
<organism evidence="8 9">
    <name type="scientific">Protaetiibacter mangrovi</name>
    <dbReference type="NCBI Taxonomy" id="2970926"/>
    <lineage>
        <taxon>Bacteria</taxon>
        <taxon>Bacillati</taxon>
        <taxon>Actinomycetota</taxon>
        <taxon>Actinomycetes</taxon>
        <taxon>Micrococcales</taxon>
        <taxon>Microbacteriaceae</taxon>
        <taxon>Protaetiibacter</taxon>
    </lineage>
</organism>
<dbReference type="InterPro" id="IPR005134">
    <property type="entry name" value="UPF0114"/>
</dbReference>
<keyword evidence="4 7" id="KW-0812">Transmembrane</keyword>
<keyword evidence="6 7" id="KW-0472">Membrane</keyword>
<dbReference type="PANTHER" id="PTHR38596">
    <property type="entry name" value="UPF0114 PROTEIN YQHA"/>
    <property type="match status" value="1"/>
</dbReference>
<evidence type="ECO:0000256" key="1">
    <source>
        <dbReference type="ARBA" id="ARBA00004651"/>
    </source>
</evidence>
<dbReference type="EMBL" id="JANTHX010000008">
    <property type="protein sequence ID" value="MCS0500334.1"/>
    <property type="molecule type" value="Genomic_DNA"/>
</dbReference>
<feature type="transmembrane region" description="Helical" evidence="7">
    <location>
        <begin position="36"/>
        <end position="55"/>
    </location>
</feature>
<name>A0ABT1ZHZ2_9MICO</name>
<comment type="similarity">
    <text evidence="2 7">Belongs to the UPF0114 family.</text>
</comment>
<feature type="transmembrane region" description="Helical" evidence="7">
    <location>
        <begin position="76"/>
        <end position="101"/>
    </location>
</feature>
<comment type="caution">
    <text evidence="8">The sequence shown here is derived from an EMBL/GenBank/DDBJ whole genome shotgun (WGS) entry which is preliminary data.</text>
</comment>
<dbReference type="Proteomes" id="UP001205337">
    <property type="component" value="Unassembled WGS sequence"/>
</dbReference>
<dbReference type="HAMAP" id="MF_00143">
    <property type="entry name" value="UPF0114"/>
    <property type="match status" value="1"/>
</dbReference>
<keyword evidence="9" id="KW-1185">Reference proteome</keyword>
<evidence type="ECO:0000256" key="7">
    <source>
        <dbReference type="HAMAP-Rule" id="MF_00143"/>
    </source>
</evidence>
<proteinExistence type="inferred from homology"/>
<accession>A0ABT1ZHZ2</accession>